<evidence type="ECO:0000256" key="4">
    <source>
        <dbReference type="ARBA" id="ARBA00022529"/>
    </source>
</evidence>
<organism evidence="10 11">
    <name type="scientific">Eutrema salsugineum</name>
    <name type="common">Saltwater cress</name>
    <name type="synonym">Sisymbrium salsugineum</name>
    <dbReference type="NCBI Taxonomy" id="72664"/>
    <lineage>
        <taxon>Eukaryota</taxon>
        <taxon>Viridiplantae</taxon>
        <taxon>Streptophyta</taxon>
        <taxon>Embryophyta</taxon>
        <taxon>Tracheophyta</taxon>
        <taxon>Spermatophyta</taxon>
        <taxon>Magnoliopsida</taxon>
        <taxon>eudicotyledons</taxon>
        <taxon>Gunneridae</taxon>
        <taxon>Pentapetalae</taxon>
        <taxon>rosids</taxon>
        <taxon>malvids</taxon>
        <taxon>Brassicales</taxon>
        <taxon>Brassicaceae</taxon>
        <taxon>Eutremeae</taxon>
        <taxon>Eutrema</taxon>
    </lineage>
</organism>
<evidence type="ECO:0000256" key="6">
    <source>
        <dbReference type="ARBA" id="ARBA00022729"/>
    </source>
</evidence>
<evidence type="ECO:0000313" key="10">
    <source>
        <dbReference type="EMBL" id="ESQ50389.1"/>
    </source>
</evidence>
<dbReference type="AlphaFoldDB" id="V4M2I6"/>
<comment type="subcellular location">
    <subcellularLocation>
        <location evidence="1 9">Secreted</location>
    </subcellularLocation>
</comment>
<evidence type="ECO:0000256" key="7">
    <source>
        <dbReference type="ARBA" id="ARBA00022821"/>
    </source>
</evidence>
<name>V4M2I6_EUTSA</name>
<keyword evidence="8" id="KW-1015">Disulfide bond</keyword>
<evidence type="ECO:0000256" key="5">
    <source>
        <dbReference type="ARBA" id="ARBA00022577"/>
    </source>
</evidence>
<accession>V4M2I6</accession>
<dbReference type="KEGG" id="eus:EUTSA_v10002176mg"/>
<evidence type="ECO:0000256" key="2">
    <source>
        <dbReference type="ARBA" id="ARBA00006722"/>
    </source>
</evidence>
<proteinExistence type="inferred from homology"/>
<feature type="chain" id="PRO_5027160039" description="Defensin-like protein" evidence="9">
    <location>
        <begin position="27"/>
        <end position="81"/>
    </location>
</feature>
<keyword evidence="6 9" id="KW-0732">Signal</keyword>
<keyword evidence="11" id="KW-1185">Reference proteome</keyword>
<dbReference type="GO" id="GO:0050832">
    <property type="term" value="P:defense response to fungus"/>
    <property type="evidence" value="ECO:0007669"/>
    <property type="project" value="UniProtKB-UniRule"/>
</dbReference>
<keyword evidence="4 9" id="KW-0929">Antimicrobial</keyword>
<dbReference type="EMBL" id="KI517398">
    <property type="protein sequence ID" value="ESQ50389.1"/>
    <property type="molecule type" value="Genomic_DNA"/>
</dbReference>
<dbReference type="PANTHER" id="PTHR36788">
    <property type="entry name" value="DEFENSIN-LIKE PROTEIN 183"/>
    <property type="match status" value="1"/>
</dbReference>
<keyword evidence="7 9" id="KW-0611">Plant defense</keyword>
<keyword evidence="5 9" id="KW-0295">Fungicide</keyword>
<gene>
    <name evidence="10" type="ORF">EUTSA_v10002176mg</name>
</gene>
<dbReference type="Gramene" id="ESQ50389">
    <property type="protein sequence ID" value="ESQ50389"/>
    <property type="gene ID" value="EUTSA_v10002176mg"/>
</dbReference>
<dbReference type="Proteomes" id="UP000030689">
    <property type="component" value="Unassembled WGS sequence"/>
</dbReference>
<evidence type="ECO:0000256" key="9">
    <source>
        <dbReference type="RuleBase" id="RU367109"/>
    </source>
</evidence>
<sequence>MAKTAFTLVLPIIFLVMFALVKENMGCSTTIGPCEVGKNCSPKCWHRFGDFASGYCDRSSGRPGVCVCIYPCTPPLDAHMQ</sequence>
<dbReference type="GO" id="GO:0005576">
    <property type="term" value="C:extracellular region"/>
    <property type="evidence" value="ECO:0007669"/>
    <property type="project" value="UniProtKB-SubCell"/>
</dbReference>
<evidence type="ECO:0000256" key="8">
    <source>
        <dbReference type="ARBA" id="ARBA00023157"/>
    </source>
</evidence>
<dbReference type="GO" id="GO:0031640">
    <property type="term" value="P:killing of cells of another organism"/>
    <property type="evidence" value="ECO:0007669"/>
    <property type="project" value="UniProtKB-UniRule"/>
</dbReference>
<dbReference type="InterPro" id="IPR039641">
    <property type="entry name" value="LCR"/>
</dbReference>
<dbReference type="PANTHER" id="PTHR36788:SF5">
    <property type="entry name" value="DEFENSIN-LIKE PROTEIN 172"/>
    <property type="match status" value="1"/>
</dbReference>
<reference evidence="10 11" key="1">
    <citation type="journal article" date="2013" name="Front. Plant Sci.">
        <title>The Reference Genome of the Halophytic Plant Eutrema salsugineum.</title>
        <authorList>
            <person name="Yang R."/>
            <person name="Jarvis D.E."/>
            <person name="Chen H."/>
            <person name="Beilstein M.A."/>
            <person name="Grimwood J."/>
            <person name="Jenkins J."/>
            <person name="Shu S."/>
            <person name="Prochnik S."/>
            <person name="Xin M."/>
            <person name="Ma C."/>
            <person name="Schmutz J."/>
            <person name="Wing R.A."/>
            <person name="Mitchell-Olds T."/>
            <person name="Schumaker K.S."/>
            <person name="Wang X."/>
        </authorList>
    </citation>
    <scope>NUCLEOTIDE SEQUENCE [LARGE SCALE GENOMIC DNA]</scope>
</reference>
<feature type="signal peptide" evidence="9">
    <location>
        <begin position="1"/>
        <end position="26"/>
    </location>
</feature>
<evidence type="ECO:0000256" key="3">
    <source>
        <dbReference type="ARBA" id="ARBA00022525"/>
    </source>
</evidence>
<keyword evidence="3 9" id="KW-0964">Secreted</keyword>
<evidence type="ECO:0000256" key="1">
    <source>
        <dbReference type="ARBA" id="ARBA00004613"/>
    </source>
</evidence>
<evidence type="ECO:0000313" key="11">
    <source>
        <dbReference type="Proteomes" id="UP000030689"/>
    </source>
</evidence>
<protein>
    <recommendedName>
        <fullName evidence="9">Defensin-like protein</fullName>
    </recommendedName>
</protein>
<comment type="similarity">
    <text evidence="2 9">Belongs to the DEFL family.</text>
</comment>